<dbReference type="PANTHER" id="PTHR30349:SF64">
    <property type="entry name" value="PROPHAGE INTEGRASE INTD-RELATED"/>
    <property type="match status" value="1"/>
</dbReference>
<evidence type="ECO:0000256" key="1">
    <source>
        <dbReference type="ARBA" id="ARBA00008857"/>
    </source>
</evidence>
<dbReference type="Gene3D" id="1.10.443.10">
    <property type="entry name" value="Intergrase catalytic core"/>
    <property type="match status" value="1"/>
</dbReference>
<dbReference type="InterPro" id="IPR013762">
    <property type="entry name" value="Integrase-like_cat_sf"/>
</dbReference>
<dbReference type="GO" id="GO:0015074">
    <property type="term" value="P:DNA integration"/>
    <property type="evidence" value="ECO:0007669"/>
    <property type="project" value="InterPro"/>
</dbReference>
<keyword evidence="6" id="KW-1185">Reference proteome</keyword>
<gene>
    <name evidence="5" type="ORF">EDX97_04840</name>
</gene>
<dbReference type="GO" id="GO:0006310">
    <property type="term" value="P:DNA recombination"/>
    <property type="evidence" value="ECO:0007669"/>
    <property type="project" value="UniProtKB-KW"/>
</dbReference>
<sequence length="326" mass="37767">MKSCIVNFVYVVGKQKLSDNSKSTYLILYNKHIRSTMGIYEIDSLIYRDWQYFFNNLQKSKQTCIMIKAILSNTYKYALKNGFVSSNPIKDIEVIGTDKKRNVKPITLDEFNKIIDYTLKPNTNGDIPFNKRSYACLLCIGYYLGLRISEALALNKSDFDITNDTVTINKQLVHNGLKKEEFHTTDKMKTKSSKTILPLPKPLKDVLIQWFEQNPYEIACPDEYGLYIEPRIIEQFVTRMRKELDLDKNFCFHALRHSLVSNLVTSGVDVATASKLLRHANITTTLNTYTEASKEDMKKAIEVTFNNDFYKNEHYLSTESNYNDLN</sequence>
<proteinExistence type="inferred from homology"/>
<dbReference type="EMBL" id="RJQC01000002">
    <property type="protein sequence ID" value="RNM30133.1"/>
    <property type="molecule type" value="Genomic_DNA"/>
</dbReference>
<dbReference type="GO" id="GO:0003677">
    <property type="term" value="F:DNA binding"/>
    <property type="evidence" value="ECO:0007669"/>
    <property type="project" value="UniProtKB-KW"/>
</dbReference>
<evidence type="ECO:0000256" key="2">
    <source>
        <dbReference type="ARBA" id="ARBA00023125"/>
    </source>
</evidence>
<protein>
    <submittedName>
        <fullName evidence="5">Site-specific integrase</fullName>
    </submittedName>
</protein>
<dbReference type="InterPro" id="IPR011010">
    <property type="entry name" value="DNA_brk_join_enz"/>
</dbReference>
<evidence type="ECO:0000259" key="4">
    <source>
        <dbReference type="PROSITE" id="PS51898"/>
    </source>
</evidence>
<dbReference type="Pfam" id="PF00589">
    <property type="entry name" value="Phage_integrase"/>
    <property type="match status" value="1"/>
</dbReference>
<dbReference type="InterPro" id="IPR010998">
    <property type="entry name" value="Integrase_recombinase_N"/>
</dbReference>
<comment type="caution">
    <text evidence="5">The sequence shown here is derived from an EMBL/GenBank/DDBJ whole genome shotgun (WGS) entry which is preliminary data.</text>
</comment>
<comment type="similarity">
    <text evidence="1">Belongs to the 'phage' integrase family.</text>
</comment>
<name>A0A3N0HZE0_9FIRM</name>
<dbReference type="InterPro" id="IPR050090">
    <property type="entry name" value="Tyrosine_recombinase_XerCD"/>
</dbReference>
<dbReference type="Proteomes" id="UP000276568">
    <property type="component" value="Unassembled WGS sequence"/>
</dbReference>
<reference evidence="5 6" key="1">
    <citation type="submission" date="2018-11" db="EMBL/GenBank/DDBJ databases">
        <title>Clostridium sp. nov., a member of the family Erysipelotrichaceae isolated from pig faeces.</title>
        <authorList>
            <person name="Chang Y.-H."/>
        </authorList>
    </citation>
    <scope>NUCLEOTIDE SEQUENCE [LARGE SCALE GENOMIC DNA]</scope>
    <source>
        <strain evidence="5 6">YH-panp20</strain>
    </source>
</reference>
<evidence type="ECO:0000256" key="3">
    <source>
        <dbReference type="ARBA" id="ARBA00023172"/>
    </source>
</evidence>
<dbReference type="InterPro" id="IPR002104">
    <property type="entry name" value="Integrase_catalytic"/>
</dbReference>
<keyword evidence="2" id="KW-0238">DNA-binding</keyword>
<evidence type="ECO:0000313" key="6">
    <source>
        <dbReference type="Proteomes" id="UP000276568"/>
    </source>
</evidence>
<keyword evidence="3" id="KW-0233">DNA recombination</keyword>
<accession>A0A3N0HZE0</accession>
<organism evidence="5 6">
    <name type="scientific">Absicoccus porci</name>
    <dbReference type="NCBI Taxonomy" id="2486576"/>
    <lineage>
        <taxon>Bacteria</taxon>
        <taxon>Bacillati</taxon>
        <taxon>Bacillota</taxon>
        <taxon>Erysipelotrichia</taxon>
        <taxon>Erysipelotrichales</taxon>
        <taxon>Erysipelotrichaceae</taxon>
        <taxon>Absicoccus</taxon>
    </lineage>
</organism>
<dbReference type="PROSITE" id="PS51898">
    <property type="entry name" value="TYR_RECOMBINASE"/>
    <property type="match status" value="1"/>
</dbReference>
<dbReference type="OrthoDB" id="9785687at2"/>
<feature type="domain" description="Tyr recombinase" evidence="4">
    <location>
        <begin position="101"/>
        <end position="302"/>
    </location>
</feature>
<dbReference type="SUPFAM" id="SSF56349">
    <property type="entry name" value="DNA breaking-rejoining enzymes"/>
    <property type="match status" value="1"/>
</dbReference>
<evidence type="ECO:0000313" key="5">
    <source>
        <dbReference type="EMBL" id="RNM30133.1"/>
    </source>
</evidence>
<dbReference type="CDD" id="cd01189">
    <property type="entry name" value="INT_ICEBs1_C_like"/>
    <property type="match status" value="1"/>
</dbReference>
<dbReference type="PANTHER" id="PTHR30349">
    <property type="entry name" value="PHAGE INTEGRASE-RELATED"/>
    <property type="match status" value="1"/>
</dbReference>
<dbReference type="AlphaFoldDB" id="A0A3N0HZE0"/>
<dbReference type="Gene3D" id="1.10.150.130">
    <property type="match status" value="1"/>
</dbReference>